<keyword evidence="2" id="KW-1185">Reference proteome</keyword>
<accession>A0A2U8VQ76</accession>
<evidence type="ECO:0008006" key="3">
    <source>
        <dbReference type="Google" id="ProtNLM"/>
    </source>
</evidence>
<reference evidence="1 2" key="1">
    <citation type="submission" date="2018-05" db="EMBL/GenBank/DDBJ databases">
        <title>Complete Genome Sequence of Methylobacterium sp. 17Sr1-43.</title>
        <authorList>
            <person name="Srinivasan S."/>
        </authorList>
    </citation>
    <scope>NUCLEOTIDE SEQUENCE [LARGE SCALE GENOMIC DNA]</scope>
    <source>
        <strain evidence="1 2">17Sr1-43</strain>
    </source>
</reference>
<dbReference type="OrthoDB" id="7365132at2"/>
<evidence type="ECO:0000313" key="1">
    <source>
        <dbReference type="EMBL" id="AWN35814.1"/>
    </source>
</evidence>
<proteinExistence type="predicted"/>
<gene>
    <name evidence="1" type="ORF">DK427_08680</name>
</gene>
<name>A0A2U8VQ76_9HYPH</name>
<protein>
    <recommendedName>
        <fullName evidence="3">MarR family transcriptional regulator</fullName>
    </recommendedName>
</protein>
<dbReference type="KEGG" id="meti:DK427_08680"/>
<dbReference type="RefSeq" id="WP_109950927.1">
    <property type="nucleotide sequence ID" value="NZ_CP029551.1"/>
</dbReference>
<dbReference type="EMBL" id="CP029551">
    <property type="protein sequence ID" value="AWN35814.1"/>
    <property type="molecule type" value="Genomic_DNA"/>
</dbReference>
<evidence type="ECO:0000313" key="2">
    <source>
        <dbReference type="Proteomes" id="UP000246058"/>
    </source>
</evidence>
<dbReference type="Proteomes" id="UP000246058">
    <property type="component" value="Chromosome"/>
</dbReference>
<sequence>MTEVEFIGTVEELQQRRPDLSRLEAGLLAAPHLGLSPDTRSFARVFDVAHAHVLRALTRLDEAGLVAVTERDPRTQRAHFAPTDEARTLFAQAA</sequence>
<dbReference type="AlphaFoldDB" id="A0A2U8VQ76"/>
<organism evidence="1 2">
    <name type="scientific">Methylobacterium radiodurans</name>
    <dbReference type="NCBI Taxonomy" id="2202828"/>
    <lineage>
        <taxon>Bacteria</taxon>
        <taxon>Pseudomonadati</taxon>
        <taxon>Pseudomonadota</taxon>
        <taxon>Alphaproteobacteria</taxon>
        <taxon>Hyphomicrobiales</taxon>
        <taxon>Methylobacteriaceae</taxon>
        <taxon>Methylobacterium</taxon>
    </lineage>
</organism>